<dbReference type="CDD" id="cd09804">
    <property type="entry name" value="Dcp1"/>
    <property type="match status" value="1"/>
</dbReference>
<dbReference type="GO" id="GO:0000290">
    <property type="term" value="P:deadenylation-dependent decapping of nuclear-transcribed mRNA"/>
    <property type="evidence" value="ECO:0007669"/>
    <property type="project" value="InterPro"/>
</dbReference>
<comment type="subcellular location">
    <subcellularLocation>
        <location evidence="1">Cytoplasm</location>
    </subcellularLocation>
</comment>
<sequence>MAEISELRMNVAALKRVDPYVKEILGTATHVALYTFNAEANEWERTDVEGALFVYSRNGEPFHGILIMNRLNTHNLVEPVVQGLEMQLQEPFLLYRNTRCRIFGIWFYDKDQCTRIATMLDKLVKDLDIQKKMPDKTTVRNKSVTSGPAGVDIFSMLNKAQEDYNSNKVPDKIKSVTEVKPAPHEDVPSKSVMDFFAKATSNVSHFNVHNAPHPPGINLGHSQRTALVQEVGDNRLKPLLQRLMSNPAHSVEHIEKQQRSATPRSDNANDGKEMKREIKILNGNGFKVRPLTLPGSSSAERVGGTEPVEVLQPKSYPEQAPNTSTVENSMNFLRIASPSSNATSLAPFFGPVVQPTASNGIGCDTTPDQRSSSAPAYNTEASSKLALMPPTMFTSSVSKETNNVDVASNSAKSELSVPLMPTSSLGSDDGSCQIRPEPLTKKQLLQAFNYLIKNDADFMTKLHEAYVKSFADIVHS</sequence>
<evidence type="ECO:0000256" key="3">
    <source>
        <dbReference type="ARBA" id="ARBA00022490"/>
    </source>
</evidence>
<dbReference type="Gene3D" id="6.10.140.2030">
    <property type="match status" value="1"/>
</dbReference>
<evidence type="ECO:0000256" key="5">
    <source>
        <dbReference type="ARBA" id="ARBA00023161"/>
    </source>
</evidence>
<evidence type="ECO:0000313" key="8">
    <source>
        <dbReference type="EMBL" id="KAK7867177.1"/>
    </source>
</evidence>
<dbReference type="GO" id="GO:0003729">
    <property type="term" value="F:mRNA binding"/>
    <property type="evidence" value="ECO:0007669"/>
    <property type="project" value="TreeGrafter"/>
</dbReference>
<feature type="domain" description="mRNA-decapping enzyme C-terminal" evidence="7">
    <location>
        <begin position="437"/>
        <end position="472"/>
    </location>
</feature>
<keyword evidence="4" id="KW-0507">mRNA processing</keyword>
<organism evidence="8 9">
    <name type="scientific">Gryllus longicercus</name>
    <dbReference type="NCBI Taxonomy" id="2509291"/>
    <lineage>
        <taxon>Eukaryota</taxon>
        <taxon>Metazoa</taxon>
        <taxon>Ecdysozoa</taxon>
        <taxon>Arthropoda</taxon>
        <taxon>Hexapoda</taxon>
        <taxon>Insecta</taxon>
        <taxon>Pterygota</taxon>
        <taxon>Neoptera</taxon>
        <taxon>Polyneoptera</taxon>
        <taxon>Orthoptera</taxon>
        <taxon>Ensifera</taxon>
        <taxon>Gryllidea</taxon>
        <taxon>Grylloidea</taxon>
        <taxon>Gryllidae</taxon>
        <taxon>Gryllinae</taxon>
        <taxon>Gryllus</taxon>
    </lineage>
</organism>
<dbReference type="EMBL" id="JAZDUA010000125">
    <property type="protein sequence ID" value="KAK7867177.1"/>
    <property type="molecule type" value="Genomic_DNA"/>
</dbReference>
<dbReference type="PANTHER" id="PTHR16290:SF0">
    <property type="entry name" value="DECAPPING PROTEIN 1, ISOFORM A"/>
    <property type="match status" value="1"/>
</dbReference>
<dbReference type="AlphaFoldDB" id="A0AAN9Z8X1"/>
<dbReference type="Gene3D" id="2.30.29.30">
    <property type="entry name" value="Pleckstrin-homology domain (PH domain)/Phosphotyrosine-binding domain (PTB)"/>
    <property type="match status" value="1"/>
</dbReference>
<dbReference type="Proteomes" id="UP001378592">
    <property type="component" value="Unassembled WGS sequence"/>
</dbReference>
<gene>
    <name evidence="8" type="ORF">R5R35_008374</name>
</gene>
<dbReference type="InterPro" id="IPR010334">
    <property type="entry name" value="Dcp1"/>
</dbReference>
<dbReference type="GO" id="GO:0008047">
    <property type="term" value="F:enzyme activator activity"/>
    <property type="evidence" value="ECO:0007669"/>
    <property type="project" value="InterPro"/>
</dbReference>
<dbReference type="Pfam" id="PF16741">
    <property type="entry name" value="mRNA_decap_C"/>
    <property type="match status" value="1"/>
</dbReference>
<evidence type="ECO:0000259" key="7">
    <source>
        <dbReference type="Pfam" id="PF16741"/>
    </source>
</evidence>
<evidence type="ECO:0000256" key="1">
    <source>
        <dbReference type="ARBA" id="ARBA00004496"/>
    </source>
</evidence>
<keyword evidence="3" id="KW-0963">Cytoplasm</keyword>
<dbReference type="GO" id="GO:0006397">
    <property type="term" value="P:mRNA processing"/>
    <property type="evidence" value="ECO:0007669"/>
    <property type="project" value="UniProtKB-KW"/>
</dbReference>
<dbReference type="GO" id="GO:0000932">
    <property type="term" value="C:P-body"/>
    <property type="evidence" value="ECO:0007669"/>
    <property type="project" value="TreeGrafter"/>
</dbReference>
<keyword evidence="5" id="KW-0866">Nonsense-mediated mRNA decay</keyword>
<dbReference type="GO" id="GO:0000184">
    <property type="term" value="P:nuclear-transcribed mRNA catabolic process, nonsense-mediated decay"/>
    <property type="evidence" value="ECO:0007669"/>
    <property type="project" value="UniProtKB-KW"/>
</dbReference>
<accession>A0AAN9Z8X1</accession>
<evidence type="ECO:0000256" key="4">
    <source>
        <dbReference type="ARBA" id="ARBA00022664"/>
    </source>
</evidence>
<evidence type="ECO:0000313" key="9">
    <source>
        <dbReference type="Proteomes" id="UP001378592"/>
    </source>
</evidence>
<dbReference type="Pfam" id="PF06058">
    <property type="entry name" value="DCP1"/>
    <property type="match status" value="1"/>
</dbReference>
<comment type="similarity">
    <text evidence="2">Belongs to the DCP1 family.</text>
</comment>
<proteinExistence type="inferred from homology"/>
<protein>
    <recommendedName>
        <fullName evidence="7">mRNA-decapping enzyme C-terminal domain-containing protein</fullName>
    </recommendedName>
</protein>
<dbReference type="PANTHER" id="PTHR16290">
    <property type="entry name" value="TRANSCRIPTION FACTOR SMIF DECAPPING ENZYME DCP1"/>
    <property type="match status" value="1"/>
</dbReference>
<feature type="region of interest" description="Disordered" evidence="6">
    <location>
        <begin position="247"/>
        <end position="272"/>
    </location>
</feature>
<comment type="caution">
    <text evidence="8">The sequence shown here is derived from an EMBL/GenBank/DDBJ whole genome shotgun (WGS) entry which is preliminary data.</text>
</comment>
<dbReference type="InterPro" id="IPR031953">
    <property type="entry name" value="mRNA_decap_C"/>
</dbReference>
<dbReference type="InterPro" id="IPR011993">
    <property type="entry name" value="PH-like_dom_sf"/>
</dbReference>
<dbReference type="SUPFAM" id="SSF50729">
    <property type="entry name" value="PH domain-like"/>
    <property type="match status" value="1"/>
</dbReference>
<evidence type="ECO:0000256" key="2">
    <source>
        <dbReference type="ARBA" id="ARBA00008778"/>
    </source>
</evidence>
<dbReference type="GO" id="GO:0031087">
    <property type="term" value="P:deadenylation-independent decapping of nuclear-transcribed mRNA"/>
    <property type="evidence" value="ECO:0007669"/>
    <property type="project" value="TreeGrafter"/>
</dbReference>
<name>A0AAN9Z8X1_9ORTH</name>
<reference evidence="8 9" key="1">
    <citation type="submission" date="2024-03" db="EMBL/GenBank/DDBJ databases">
        <title>The genome assembly and annotation of the cricket Gryllus longicercus Weissman &amp; Gray.</title>
        <authorList>
            <person name="Szrajer S."/>
            <person name="Gray D."/>
            <person name="Ylla G."/>
        </authorList>
    </citation>
    <scope>NUCLEOTIDE SEQUENCE [LARGE SCALE GENOMIC DNA]</scope>
    <source>
        <strain evidence="8">DAG 2021-001</strain>
        <tissue evidence="8">Whole body minus gut</tissue>
    </source>
</reference>
<evidence type="ECO:0000256" key="6">
    <source>
        <dbReference type="SAM" id="MobiDB-lite"/>
    </source>
</evidence>
<keyword evidence="9" id="KW-1185">Reference proteome</keyword>